<feature type="signal peptide" evidence="1">
    <location>
        <begin position="1"/>
        <end position="19"/>
    </location>
</feature>
<evidence type="ECO:0000256" key="1">
    <source>
        <dbReference type="SAM" id="SignalP"/>
    </source>
</evidence>
<evidence type="ECO:0000313" key="3">
    <source>
        <dbReference type="EMBL" id="SMX54861.1"/>
    </source>
</evidence>
<evidence type="ECO:0000259" key="2">
    <source>
        <dbReference type="PROSITE" id="PS51782"/>
    </source>
</evidence>
<name>A0A1Y6K599_9CHLR</name>
<keyword evidence="4" id="KW-1185">Reference proteome</keyword>
<dbReference type="InterPro" id="IPR011055">
    <property type="entry name" value="Dup_hybrid_motif"/>
</dbReference>
<reference evidence="4" key="1">
    <citation type="submission" date="2017-05" db="EMBL/GenBank/DDBJ databases">
        <authorList>
            <person name="Kirkegaard R."/>
            <person name="Mcilroy J S."/>
        </authorList>
    </citation>
    <scope>NUCLEOTIDE SEQUENCE [LARGE SCALE GENOMIC DNA]</scope>
</reference>
<protein>
    <recommendedName>
        <fullName evidence="2">LysM domain-containing protein</fullName>
    </recommendedName>
</protein>
<dbReference type="OrthoDB" id="144484at2"/>
<dbReference type="SUPFAM" id="SSF51261">
    <property type="entry name" value="Duplicated hybrid motif"/>
    <property type="match status" value="1"/>
</dbReference>
<dbReference type="Gene3D" id="3.10.350.10">
    <property type="entry name" value="LysM domain"/>
    <property type="match status" value="1"/>
</dbReference>
<dbReference type="InterPro" id="IPR036779">
    <property type="entry name" value="LysM_dom_sf"/>
</dbReference>
<dbReference type="CDD" id="cd00118">
    <property type="entry name" value="LysM"/>
    <property type="match status" value="1"/>
</dbReference>
<dbReference type="SUPFAM" id="SSF54106">
    <property type="entry name" value="LysM domain"/>
    <property type="match status" value="1"/>
</dbReference>
<organism evidence="3 4">
    <name type="scientific">Candidatus Brevifilum fermentans</name>
    <dbReference type="NCBI Taxonomy" id="1986204"/>
    <lineage>
        <taxon>Bacteria</taxon>
        <taxon>Bacillati</taxon>
        <taxon>Chloroflexota</taxon>
        <taxon>Anaerolineae</taxon>
        <taxon>Anaerolineales</taxon>
        <taxon>Anaerolineaceae</taxon>
        <taxon>Candidatus Brevifilum</taxon>
    </lineage>
</organism>
<dbReference type="AlphaFoldDB" id="A0A1Y6K599"/>
<gene>
    <name evidence="3" type="ORF">CFX1CAM_1796</name>
</gene>
<evidence type="ECO:0000313" key="4">
    <source>
        <dbReference type="Proteomes" id="UP000195514"/>
    </source>
</evidence>
<dbReference type="PROSITE" id="PS51257">
    <property type="entry name" value="PROKAR_LIPOPROTEIN"/>
    <property type="match status" value="1"/>
</dbReference>
<dbReference type="KEGG" id="abat:CFX1CAM_1796"/>
<accession>A0A1Y6K599</accession>
<dbReference type="Proteomes" id="UP000195514">
    <property type="component" value="Chromosome I"/>
</dbReference>
<feature type="chain" id="PRO_5012147722" description="LysM domain-containing protein" evidence="1">
    <location>
        <begin position="20"/>
        <end position="490"/>
    </location>
</feature>
<dbReference type="Pfam" id="PF01476">
    <property type="entry name" value="LysM"/>
    <property type="match status" value="1"/>
</dbReference>
<feature type="domain" description="LysM" evidence="2">
    <location>
        <begin position="60"/>
        <end position="106"/>
    </location>
</feature>
<dbReference type="Gene3D" id="2.70.70.10">
    <property type="entry name" value="Glucose Permease (Domain IIA)"/>
    <property type="match status" value="1"/>
</dbReference>
<keyword evidence="1" id="KW-0732">Signal</keyword>
<proteinExistence type="predicted"/>
<dbReference type="CDD" id="cd12797">
    <property type="entry name" value="M23_peptidase"/>
    <property type="match status" value="1"/>
</dbReference>
<dbReference type="PROSITE" id="PS51782">
    <property type="entry name" value="LYSM"/>
    <property type="match status" value="1"/>
</dbReference>
<dbReference type="EMBL" id="LT859958">
    <property type="protein sequence ID" value="SMX54861.1"/>
    <property type="molecule type" value="Genomic_DNA"/>
</dbReference>
<dbReference type="InterPro" id="IPR018392">
    <property type="entry name" value="LysM"/>
</dbReference>
<sequence>MKNLKIYSILFLLTFILSACSPSPLPTMIYPTPVDEAVVEVFAEITPFPTRRAYEPGELVEYIAQTGDTLPALATRFNTTESEIRKANPIIPDDATTMPPGMPMQIPIYYRPLWGTPFQIIPDAVFVNGPDAVSFEASAFIAQSGGWIHSYTAWAFSGTRTAGEIVDYVGLNYSISPKVQLALLEYLAGAFSQPELDPAAEKNILGLETNYWTGVYLQLSHASNLLNDSYYRWRNGELLEFELADGSLVRPDPWQNAASVALQHFFSQIMGVADFHRAIGPDGFSLTYQNLFGDPWDAEPHIPGSLSQPELLLPFTPDKVWAFTGGPHTGWGSLAPWAALDFAPPSTVTGCFPSSVPTTAVADGLVVRDGTGLLILDLDGDGDERTGWVVLYLHIANDGRVPLGTYVSAGDPLGFPSCEGGRSTGTHIHIARKYNGEWVEADGVVPFVLSGWRPLRGEAPYKGWLVKGPITVLASENPDGRSMIPIDLDQ</sequence>
<dbReference type="SMART" id="SM00257">
    <property type="entry name" value="LysM"/>
    <property type="match status" value="1"/>
</dbReference>